<proteinExistence type="predicted"/>
<gene>
    <name evidence="1" type="ORF">GCM10022222_47310</name>
</gene>
<reference evidence="2" key="1">
    <citation type="journal article" date="2019" name="Int. J. Syst. Evol. Microbiol.">
        <title>The Global Catalogue of Microorganisms (GCM) 10K type strain sequencing project: providing services to taxonomists for standard genome sequencing and annotation.</title>
        <authorList>
            <consortium name="The Broad Institute Genomics Platform"/>
            <consortium name="The Broad Institute Genome Sequencing Center for Infectious Disease"/>
            <person name="Wu L."/>
            <person name="Ma J."/>
        </authorList>
    </citation>
    <scope>NUCLEOTIDE SEQUENCE [LARGE SCALE GENOMIC DNA]</scope>
    <source>
        <strain evidence="2">JCM 16898</strain>
    </source>
</reference>
<comment type="caution">
    <text evidence="1">The sequence shown here is derived from an EMBL/GenBank/DDBJ whole genome shotgun (WGS) entry which is preliminary data.</text>
</comment>
<accession>A0ABP6WXI9</accession>
<dbReference type="EMBL" id="BAAAZN010000010">
    <property type="protein sequence ID" value="GAA3558266.1"/>
    <property type="molecule type" value="Genomic_DNA"/>
</dbReference>
<protein>
    <submittedName>
        <fullName evidence="1">Uncharacterized protein</fullName>
    </submittedName>
</protein>
<keyword evidence="2" id="KW-1185">Reference proteome</keyword>
<dbReference type="RefSeq" id="WP_344863330.1">
    <property type="nucleotide sequence ID" value="NZ_BAAAZN010000010.1"/>
</dbReference>
<sequence length="126" mass="13500">MSSAEVAEVGCGIERGLKELIARGYQFVHPTDECGEVQAVVGVRVHDGVVDVVRLNAEDDVEATRLPSDEQNIFAPETWLWRSRGAAPTVLAELLALPEKPAAAVAPAQGCWVPGRGGRSKWLAAR</sequence>
<organism evidence="1 2">
    <name type="scientific">Amycolatopsis ultiminotia</name>
    <dbReference type="NCBI Taxonomy" id="543629"/>
    <lineage>
        <taxon>Bacteria</taxon>
        <taxon>Bacillati</taxon>
        <taxon>Actinomycetota</taxon>
        <taxon>Actinomycetes</taxon>
        <taxon>Pseudonocardiales</taxon>
        <taxon>Pseudonocardiaceae</taxon>
        <taxon>Amycolatopsis</taxon>
    </lineage>
</organism>
<evidence type="ECO:0000313" key="2">
    <source>
        <dbReference type="Proteomes" id="UP001500689"/>
    </source>
</evidence>
<dbReference type="Proteomes" id="UP001500689">
    <property type="component" value="Unassembled WGS sequence"/>
</dbReference>
<evidence type="ECO:0000313" key="1">
    <source>
        <dbReference type="EMBL" id="GAA3558266.1"/>
    </source>
</evidence>
<name>A0ABP6WXI9_9PSEU</name>